<keyword evidence="1" id="KW-0812">Transmembrane</keyword>
<dbReference type="Pfam" id="PF00892">
    <property type="entry name" value="EamA"/>
    <property type="match status" value="1"/>
</dbReference>
<feature type="transmembrane region" description="Helical" evidence="1">
    <location>
        <begin position="148"/>
        <end position="165"/>
    </location>
</feature>
<dbReference type="EMBL" id="LQMQ01000007">
    <property type="protein sequence ID" value="KUO42431.1"/>
    <property type="molecule type" value="Genomic_DNA"/>
</dbReference>
<proteinExistence type="predicted"/>
<protein>
    <recommendedName>
        <fullName evidence="2">EamA domain-containing protein</fullName>
    </recommendedName>
</protein>
<dbReference type="GO" id="GO:0016020">
    <property type="term" value="C:membrane"/>
    <property type="evidence" value="ECO:0007669"/>
    <property type="project" value="InterPro"/>
</dbReference>
<accession>A0A147K111</accession>
<dbReference type="AlphaFoldDB" id="A0A147K111"/>
<feature type="domain" description="EamA" evidence="2">
    <location>
        <begin position="10"/>
        <end position="139"/>
    </location>
</feature>
<dbReference type="InterPro" id="IPR037185">
    <property type="entry name" value="EmrE-like"/>
</dbReference>
<evidence type="ECO:0000313" key="3">
    <source>
        <dbReference type="EMBL" id="KUO42431.1"/>
    </source>
</evidence>
<feature type="transmembrane region" description="Helical" evidence="1">
    <location>
        <begin position="38"/>
        <end position="60"/>
    </location>
</feature>
<dbReference type="STRING" id="1776334.APZ16_03100"/>
<comment type="caution">
    <text evidence="3">The sequence shown here is derived from an EMBL/GenBank/DDBJ whole genome shotgun (WGS) entry which is preliminary data.</text>
</comment>
<name>A0A147K111_HADYE</name>
<feature type="transmembrane region" description="Helical" evidence="1">
    <location>
        <begin position="6"/>
        <end position="26"/>
    </location>
</feature>
<evidence type="ECO:0000313" key="4">
    <source>
        <dbReference type="Proteomes" id="UP000074294"/>
    </source>
</evidence>
<feature type="transmembrane region" description="Helical" evidence="1">
    <location>
        <begin position="98"/>
        <end position="117"/>
    </location>
</feature>
<evidence type="ECO:0000259" key="2">
    <source>
        <dbReference type="Pfam" id="PF00892"/>
    </source>
</evidence>
<dbReference type="SUPFAM" id="SSF103481">
    <property type="entry name" value="Multidrug resistance efflux transporter EmrE"/>
    <property type="match status" value="1"/>
</dbReference>
<sequence>MGDTINLIPVSLALATAFSWVFGQVLGKLVVRELNPTIFNTIRFSMAAVLITPFVLITGIELAGTWPTVLAIVDGAFGMALSLQIYFYCMKRAPAHRVVTIGNASPVWTVLLALFLLGEGITALLPFSLALVILGCLLLVPKKEEPNNWAPAVPLAIIVSFLWALDQVL</sequence>
<keyword evidence="1" id="KW-1133">Transmembrane helix</keyword>
<feature type="transmembrane region" description="Helical" evidence="1">
    <location>
        <begin position="66"/>
        <end position="86"/>
    </location>
</feature>
<dbReference type="Proteomes" id="UP000074294">
    <property type="component" value="Unassembled WGS sequence"/>
</dbReference>
<reference evidence="3 4" key="1">
    <citation type="journal article" date="2016" name="Nat. Microbiol.">
        <title>Genomic inference of the metabolism of cosmopolitan subsurface Archaea, Hadesarchaea.</title>
        <authorList>
            <person name="Baker B.J."/>
            <person name="Saw J.H."/>
            <person name="Lind A.E."/>
            <person name="Lazar C.S."/>
            <person name="Hinrichs K.-U."/>
            <person name="Teske A.P."/>
            <person name="Ettema T.J."/>
        </authorList>
    </citation>
    <scope>NUCLEOTIDE SEQUENCE [LARGE SCALE GENOMIC DNA]</scope>
</reference>
<dbReference type="InterPro" id="IPR000620">
    <property type="entry name" value="EamA_dom"/>
</dbReference>
<organism evidence="3 4">
    <name type="scientific">Hadarchaeum yellowstonense</name>
    <dbReference type="NCBI Taxonomy" id="1776334"/>
    <lineage>
        <taxon>Archaea</taxon>
        <taxon>Methanobacteriati</taxon>
        <taxon>Candidatus Hadarchaeota</taxon>
        <taxon>Candidatus Hadarchaeia</taxon>
        <taxon>Candidatus Hadarchaeales</taxon>
        <taxon>Candidatus Hadarchaeaceae</taxon>
        <taxon>Candidatus Hadarchaeum</taxon>
    </lineage>
</organism>
<feature type="transmembrane region" description="Helical" evidence="1">
    <location>
        <begin position="123"/>
        <end position="141"/>
    </location>
</feature>
<evidence type="ECO:0000256" key="1">
    <source>
        <dbReference type="SAM" id="Phobius"/>
    </source>
</evidence>
<gene>
    <name evidence="3" type="ORF">APZ16_03100</name>
</gene>
<keyword evidence="1" id="KW-0472">Membrane</keyword>